<comment type="caution">
    <text evidence="12">The sequence shown here is derived from an EMBL/GenBank/DDBJ whole genome shotgun (WGS) entry which is preliminary data.</text>
</comment>
<evidence type="ECO:0000259" key="11">
    <source>
        <dbReference type="Pfam" id="PF00909"/>
    </source>
</evidence>
<feature type="compositionally biased region" description="Polar residues" evidence="9">
    <location>
        <begin position="285"/>
        <end position="297"/>
    </location>
</feature>
<protein>
    <recommendedName>
        <fullName evidence="8">Tethering factor for nuclear proteasome STS1</fullName>
    </recommendedName>
</protein>
<dbReference type="Proteomes" id="UP000605846">
    <property type="component" value="Unassembled WGS sequence"/>
</dbReference>
<dbReference type="InterPro" id="IPR024041">
    <property type="entry name" value="NH4_transpt_AmtB-like_dom"/>
</dbReference>
<dbReference type="Gene3D" id="1.10.3430.10">
    <property type="entry name" value="Ammonium transporter AmtB like domains"/>
    <property type="match status" value="1"/>
</dbReference>
<sequence length="687" mass="76984">MDYAGGTPVHISSGLAAVAYAMVLGKRRDYHENVNTPHNVSFVFLGLALMWFGWFCFNAGSALAANARSVHSLICTHLSGCVGAMVWVLMDYHHTRKWSIIGLCTGAVAGLATITPGSGFVSTSSALAFGALGSIVCNIAVRYKHKLRFDDALDVFAVHYIGGLVGLFLTGVFAQRSVIALSYPEDTPLDQIQLGGWLDGNWIQVPVQLAAIAAVSIYSFVFTYVILVILNKIPFCRLRLDDEAEIIGTDWAEMGERAYAYLPMEDEKITRKSTSSSDDDEVVTIENSSSTTATSQPTRHRALRSIQKLLQPHSHAHRRHPLVVTGMPDLIEEPVVLDYNQQKDLGAIRLTEITEPTSGNLFQKTAAQMREEQPLEIEVVGQPMQAERKQQHEDSHHPSRKRRLSEDEDMSDALSINTTRSIVEKHQQRRNMKPTSDIKRHKTGIQRRSANTARLAAMEKDKLIDIIHSLLLNHPEVREDIMTYIPAPTITSAAAVLSDMERRLADSFPYNRHGPRRDDYTFSRVREPLTGLIDTVAQYAHHFTSTAVFPTICFSFLDLATHVAHRLPTWENEDHNQLRRELYHELNDYWKKAIVTAASKMREGESYSPQTVSEWAKSLAQHNSFTEGMFTEAVHEFTKHLGFMIGLSVESVDPPRDVPLCHLPSLETDMTRFAPQSPVVGYADVRR</sequence>
<feature type="transmembrane region" description="Helical" evidence="10">
    <location>
        <begin position="70"/>
        <end position="90"/>
    </location>
</feature>
<feature type="transmembrane region" description="Helical" evidence="10">
    <location>
        <begin position="43"/>
        <end position="64"/>
    </location>
</feature>
<dbReference type="GO" id="GO:0005737">
    <property type="term" value="C:cytoplasm"/>
    <property type="evidence" value="ECO:0007669"/>
    <property type="project" value="UniProtKB-SubCell"/>
</dbReference>
<feature type="transmembrane region" description="Helical" evidence="10">
    <location>
        <begin position="97"/>
        <end position="114"/>
    </location>
</feature>
<comment type="function">
    <text evidence="8">Involved in ubiquitin-mediated protein degradation. Regulatory factor in the ubiquitin/proteasome pathway that controls the turnover of proteasome substrates. Targets proteasomes to the nucleus and facilitates the degradation of nuclear proteins.</text>
</comment>
<feature type="transmembrane region" description="Helical" evidence="10">
    <location>
        <begin position="153"/>
        <end position="174"/>
    </location>
</feature>
<dbReference type="GO" id="GO:0015031">
    <property type="term" value="P:protein transport"/>
    <property type="evidence" value="ECO:0007669"/>
    <property type="project" value="UniProtKB-UniRule"/>
</dbReference>
<gene>
    <name evidence="12" type="ORF">EC973_002805</name>
</gene>
<evidence type="ECO:0000313" key="13">
    <source>
        <dbReference type="Proteomes" id="UP000605846"/>
    </source>
</evidence>
<keyword evidence="3 8" id="KW-0813">Transport</keyword>
<keyword evidence="6 10" id="KW-0472">Membrane</keyword>
<evidence type="ECO:0000256" key="4">
    <source>
        <dbReference type="ARBA" id="ARBA00022692"/>
    </source>
</evidence>
<comment type="subunit">
    <text evidence="8">Binds the proteasome.</text>
</comment>
<keyword evidence="7" id="KW-0924">Ammonia transport</keyword>
<feature type="transmembrane region" description="Helical" evidence="10">
    <location>
        <begin position="207"/>
        <end position="230"/>
    </location>
</feature>
<dbReference type="Pfam" id="PF08559">
    <property type="entry name" value="Cut8"/>
    <property type="match status" value="1"/>
</dbReference>
<dbReference type="InterPro" id="IPR029020">
    <property type="entry name" value="Ammonium/urea_transptr"/>
</dbReference>
<keyword evidence="5 10" id="KW-1133">Transmembrane helix</keyword>
<reference evidence="12" key="1">
    <citation type="submission" date="2020-01" db="EMBL/GenBank/DDBJ databases">
        <title>Genome Sequencing of Three Apophysomyces-Like Fungal Strains Confirms a Novel Fungal Genus in the Mucoromycota with divergent Burkholderia-like Endosymbiotic Bacteria.</title>
        <authorList>
            <person name="Stajich J.E."/>
            <person name="Macias A.M."/>
            <person name="Carter-House D."/>
            <person name="Lovett B."/>
            <person name="Kasson L.R."/>
            <person name="Berry K."/>
            <person name="Grigoriev I."/>
            <person name="Chang Y."/>
            <person name="Spatafora J."/>
            <person name="Kasson M.T."/>
        </authorList>
    </citation>
    <scope>NUCLEOTIDE SEQUENCE</scope>
    <source>
        <strain evidence="12">NRRL A-21654</strain>
    </source>
</reference>
<keyword evidence="13" id="KW-1185">Reference proteome</keyword>
<dbReference type="InterPro" id="IPR038422">
    <property type="entry name" value="Cut8/Sts1_sf"/>
</dbReference>
<organism evidence="12 13">
    <name type="scientific">Apophysomyces ossiformis</name>
    <dbReference type="NCBI Taxonomy" id="679940"/>
    <lineage>
        <taxon>Eukaryota</taxon>
        <taxon>Fungi</taxon>
        <taxon>Fungi incertae sedis</taxon>
        <taxon>Mucoromycota</taxon>
        <taxon>Mucoromycotina</taxon>
        <taxon>Mucoromycetes</taxon>
        <taxon>Mucorales</taxon>
        <taxon>Mucorineae</taxon>
        <taxon>Mucoraceae</taxon>
        <taxon>Apophysomyces</taxon>
    </lineage>
</organism>
<dbReference type="GO" id="GO:0031144">
    <property type="term" value="P:proteasome localization"/>
    <property type="evidence" value="ECO:0007669"/>
    <property type="project" value="UniProtKB-UniRule"/>
</dbReference>
<evidence type="ECO:0000256" key="1">
    <source>
        <dbReference type="ARBA" id="ARBA00004141"/>
    </source>
</evidence>
<dbReference type="OrthoDB" id="10061064at2759"/>
<evidence type="ECO:0000256" key="9">
    <source>
        <dbReference type="SAM" id="MobiDB-lite"/>
    </source>
</evidence>
<dbReference type="PANTHER" id="PTHR43029">
    <property type="entry name" value="AMMONIUM TRANSPORTER MEP2"/>
    <property type="match status" value="1"/>
</dbReference>
<keyword evidence="8" id="KW-0539">Nucleus</keyword>
<dbReference type="Pfam" id="PF00909">
    <property type="entry name" value="Ammonium_transp"/>
    <property type="match status" value="1"/>
</dbReference>
<evidence type="ECO:0000256" key="7">
    <source>
        <dbReference type="ARBA" id="ARBA00023177"/>
    </source>
</evidence>
<dbReference type="GO" id="GO:0005886">
    <property type="term" value="C:plasma membrane"/>
    <property type="evidence" value="ECO:0007669"/>
    <property type="project" value="TreeGrafter"/>
</dbReference>
<name>A0A8H7ET18_9FUNG</name>
<feature type="transmembrane region" description="Helical" evidence="10">
    <location>
        <begin position="120"/>
        <end position="141"/>
    </location>
</feature>
<evidence type="ECO:0000256" key="3">
    <source>
        <dbReference type="ARBA" id="ARBA00022448"/>
    </source>
</evidence>
<evidence type="ECO:0000256" key="5">
    <source>
        <dbReference type="ARBA" id="ARBA00022989"/>
    </source>
</evidence>
<evidence type="ECO:0000313" key="12">
    <source>
        <dbReference type="EMBL" id="KAF7730197.1"/>
    </source>
</evidence>
<dbReference type="GO" id="GO:0005634">
    <property type="term" value="C:nucleus"/>
    <property type="evidence" value="ECO:0007669"/>
    <property type="project" value="UniProtKB-SubCell"/>
</dbReference>
<dbReference type="GO" id="GO:0008519">
    <property type="term" value="F:ammonium channel activity"/>
    <property type="evidence" value="ECO:0007669"/>
    <property type="project" value="InterPro"/>
</dbReference>
<dbReference type="Gene3D" id="1.20.58.1590">
    <property type="entry name" value="Tethering factor for nuclear proteasome Cut8/Sts1"/>
    <property type="match status" value="1"/>
</dbReference>
<keyword evidence="8" id="KW-0963">Cytoplasm</keyword>
<dbReference type="InterPro" id="IPR001905">
    <property type="entry name" value="Ammonium_transpt"/>
</dbReference>
<dbReference type="InterPro" id="IPR018047">
    <property type="entry name" value="Ammonium_transpt_CS"/>
</dbReference>
<keyword evidence="8" id="KW-0653">Protein transport</keyword>
<feature type="compositionally biased region" description="Basic and acidic residues" evidence="9">
    <location>
        <begin position="386"/>
        <end position="397"/>
    </location>
</feature>
<accession>A0A8H7ET18</accession>
<dbReference type="AlphaFoldDB" id="A0A8H7ET18"/>
<feature type="region of interest" description="Disordered" evidence="9">
    <location>
        <begin position="384"/>
        <end position="451"/>
    </location>
</feature>
<keyword evidence="4 10" id="KW-0812">Transmembrane</keyword>
<dbReference type="PANTHER" id="PTHR43029:SF10">
    <property type="entry name" value="AMMONIUM TRANSPORTER MEP2"/>
    <property type="match status" value="1"/>
</dbReference>
<evidence type="ECO:0000256" key="2">
    <source>
        <dbReference type="ARBA" id="ARBA00005887"/>
    </source>
</evidence>
<comment type="similarity">
    <text evidence="8">Belongs to the cut8/STS1 family.</text>
</comment>
<feature type="domain" description="Ammonium transporter AmtB-like" evidence="11">
    <location>
        <begin position="2"/>
        <end position="259"/>
    </location>
</feature>
<feature type="transmembrane region" description="Helical" evidence="10">
    <location>
        <begin position="6"/>
        <end position="23"/>
    </location>
</feature>
<dbReference type="SUPFAM" id="SSF111352">
    <property type="entry name" value="Ammonium transporter"/>
    <property type="match status" value="1"/>
</dbReference>
<dbReference type="EMBL" id="JABAYA010000018">
    <property type="protein sequence ID" value="KAF7730197.1"/>
    <property type="molecule type" value="Genomic_DNA"/>
</dbReference>
<proteinExistence type="inferred from homology"/>
<dbReference type="PROSITE" id="PS01219">
    <property type="entry name" value="AMMONIUM_TRANSP"/>
    <property type="match status" value="1"/>
</dbReference>
<evidence type="ECO:0000256" key="8">
    <source>
        <dbReference type="RuleBase" id="RU368013"/>
    </source>
</evidence>
<comment type="similarity">
    <text evidence="2">Belongs to the ammonia transporter channel (TC 1.A.11.2) family.</text>
</comment>
<feature type="region of interest" description="Disordered" evidence="9">
    <location>
        <begin position="270"/>
        <end position="300"/>
    </location>
</feature>
<dbReference type="InterPro" id="IPR013868">
    <property type="entry name" value="Cut8/Sts1_fam"/>
</dbReference>
<dbReference type="GO" id="GO:0071630">
    <property type="term" value="P:nuclear protein quality control by the ubiquitin-proteasome system"/>
    <property type="evidence" value="ECO:0007669"/>
    <property type="project" value="UniProtKB-UniRule"/>
</dbReference>
<evidence type="ECO:0000256" key="6">
    <source>
        <dbReference type="ARBA" id="ARBA00023136"/>
    </source>
</evidence>
<comment type="subcellular location">
    <subcellularLocation>
        <location evidence="8">Cytoplasm</location>
    </subcellularLocation>
    <subcellularLocation>
        <location evidence="8">Nucleus</location>
    </subcellularLocation>
    <subcellularLocation>
        <location evidence="1">Membrane</location>
        <topology evidence="1">Multi-pass membrane protein</topology>
    </subcellularLocation>
</comment>
<evidence type="ECO:0000256" key="10">
    <source>
        <dbReference type="SAM" id="Phobius"/>
    </source>
</evidence>